<keyword evidence="6" id="KW-0119">Carbohydrate metabolism</keyword>
<feature type="domain" description="MalQ N-terminal beta-sandwich" evidence="9">
    <location>
        <begin position="70"/>
        <end position="168"/>
    </location>
</feature>
<dbReference type="SUPFAM" id="SSF51445">
    <property type="entry name" value="(Trans)glycosidases"/>
    <property type="match status" value="1"/>
</dbReference>
<evidence type="ECO:0000256" key="8">
    <source>
        <dbReference type="ARBA" id="ARBA00031501"/>
    </source>
</evidence>
<dbReference type="EMBL" id="MLJW01000233">
    <property type="protein sequence ID" value="OIQ92399.1"/>
    <property type="molecule type" value="Genomic_DNA"/>
</dbReference>
<dbReference type="NCBIfam" id="TIGR00217">
    <property type="entry name" value="malQ"/>
    <property type="match status" value="1"/>
</dbReference>
<dbReference type="Pfam" id="PF21226">
    <property type="entry name" value="MalQ_N"/>
    <property type="match status" value="1"/>
</dbReference>
<gene>
    <name evidence="10" type="primary">malQ_8</name>
    <name evidence="10" type="ORF">GALL_257000</name>
</gene>
<dbReference type="PANTHER" id="PTHR32438:SF5">
    <property type="entry name" value="4-ALPHA-GLUCANOTRANSFERASE DPE1, CHLOROPLASTIC_AMYLOPLASTIC"/>
    <property type="match status" value="1"/>
</dbReference>
<dbReference type="Gene3D" id="3.20.20.80">
    <property type="entry name" value="Glycosidases"/>
    <property type="match status" value="1"/>
</dbReference>
<comment type="catalytic activity">
    <reaction evidence="1">
        <text>Transfers a segment of a (1-&gt;4)-alpha-D-glucan to a new position in an acceptor, which may be glucose or a (1-&gt;4)-alpha-D-glucan.</text>
        <dbReference type="EC" id="2.4.1.25"/>
    </reaction>
</comment>
<dbReference type="Pfam" id="PF02446">
    <property type="entry name" value="Glyco_hydro_77"/>
    <property type="match status" value="1"/>
</dbReference>
<keyword evidence="5 10" id="KW-0808">Transferase</keyword>
<dbReference type="GO" id="GO:0004134">
    <property type="term" value="F:4-alpha-glucanotransferase activity"/>
    <property type="evidence" value="ECO:0007669"/>
    <property type="project" value="UniProtKB-EC"/>
</dbReference>
<organism evidence="10">
    <name type="scientific">mine drainage metagenome</name>
    <dbReference type="NCBI Taxonomy" id="410659"/>
    <lineage>
        <taxon>unclassified sequences</taxon>
        <taxon>metagenomes</taxon>
        <taxon>ecological metagenomes</taxon>
    </lineage>
</organism>
<dbReference type="EC" id="2.4.1.25" evidence="3"/>
<evidence type="ECO:0000256" key="7">
    <source>
        <dbReference type="ARBA" id="ARBA00031423"/>
    </source>
</evidence>
<dbReference type="GO" id="GO:0005975">
    <property type="term" value="P:carbohydrate metabolic process"/>
    <property type="evidence" value="ECO:0007669"/>
    <property type="project" value="InterPro"/>
</dbReference>
<evidence type="ECO:0000313" key="10">
    <source>
        <dbReference type="EMBL" id="OIQ92399.1"/>
    </source>
</evidence>
<comment type="similarity">
    <text evidence="2">Belongs to the disproportionating enzyme family.</text>
</comment>
<evidence type="ECO:0000256" key="6">
    <source>
        <dbReference type="ARBA" id="ARBA00023277"/>
    </source>
</evidence>
<evidence type="ECO:0000256" key="4">
    <source>
        <dbReference type="ARBA" id="ARBA00022676"/>
    </source>
</evidence>
<dbReference type="AlphaFoldDB" id="A0A1J5RK93"/>
<evidence type="ECO:0000259" key="9">
    <source>
        <dbReference type="Pfam" id="PF21226"/>
    </source>
</evidence>
<keyword evidence="4 10" id="KW-0328">Glycosyltransferase</keyword>
<accession>A0A1J5RK93</accession>
<reference evidence="10" key="1">
    <citation type="submission" date="2016-10" db="EMBL/GenBank/DDBJ databases">
        <title>Sequence of Gallionella enrichment culture.</title>
        <authorList>
            <person name="Poehlein A."/>
            <person name="Muehling M."/>
            <person name="Daniel R."/>
        </authorList>
    </citation>
    <scope>NUCLEOTIDE SEQUENCE</scope>
</reference>
<evidence type="ECO:0000256" key="1">
    <source>
        <dbReference type="ARBA" id="ARBA00000439"/>
    </source>
</evidence>
<evidence type="ECO:0000256" key="2">
    <source>
        <dbReference type="ARBA" id="ARBA00005684"/>
    </source>
</evidence>
<protein>
    <recommendedName>
        <fullName evidence="3">4-alpha-glucanotransferase</fullName>
        <ecNumber evidence="3">2.4.1.25</ecNumber>
    </recommendedName>
    <alternativeName>
        <fullName evidence="7">Amylomaltase</fullName>
    </alternativeName>
    <alternativeName>
        <fullName evidence="8">Disproportionating enzyme</fullName>
    </alternativeName>
</protein>
<evidence type="ECO:0000256" key="3">
    <source>
        <dbReference type="ARBA" id="ARBA00012560"/>
    </source>
</evidence>
<dbReference type="InterPro" id="IPR048458">
    <property type="entry name" value="MalQ_N"/>
</dbReference>
<dbReference type="InterPro" id="IPR003385">
    <property type="entry name" value="Glyco_hydro_77"/>
</dbReference>
<comment type="caution">
    <text evidence="10">The sequence shown here is derived from an EMBL/GenBank/DDBJ whole genome shotgun (WGS) entry which is preliminary data.</text>
</comment>
<sequence>MSAPAQDLLDQLAAKAGIEEGWWDFFGHYRPVPPDTKRAFLEAMGFAVGNAAELADSLYDLEMRPWRRWLEPCRVWPESKGAPVLELAIPEGLEHQTFAWRLDEDWGAVHHGTLKPFDLPMTAEREVDGVWSRRHDFRLPGSPMPGLHRLTLTAPDGRRQSATLIVTPAKAWLPPALAGDEGRAWGIATQLYALRGPDNWGLGDFSDLAGLGRQAAALGAAAVGINPLHALFPQCPDRFSPYSPSARAFLNIAYIDVEAVPDFAESLAARRLFASPGFQARIAAAQNARLVEYDSVLPLKLSALELCWTAFQAGHLGSGDARDAAFAAFRRAGGEGGERFARFQALQEHFLRQDAALGYWRHWPEPYRHPDSPAVAAFAAEKAERVGFYWYLQWLADDQLAQAQAACRAAGMAVGLYRDLGVGIGDDGAEAWGNQDLLCLGVSVGAPPDPLNLAGQDWGLVPFNPLALKEAAYAPLLAVLEANMAHAGAMRLDHAMCLRRLYWVPRGAKADQGAYVRMPAEDLFGLVALVSQRRRCLVIGEDLGTVPDGFREAMAAHGLLGYRLMVFEKTADGAYKAPGDLAREALLAVGTHDLPSLAGWWAGIDLDAREQLALYPDPAMSQGERRGREADRAALRAALVAAGLLADTFPQGAALSEAQARVLAAALYAYLRRAPARLLMAQMEDVLGVSLQMNLPGTTTQHPNWRRRYPAETAAMLADPAMRAVAKRLG</sequence>
<dbReference type="PANTHER" id="PTHR32438">
    <property type="entry name" value="4-ALPHA-GLUCANOTRANSFERASE DPE1, CHLOROPLASTIC/AMYLOPLASTIC"/>
    <property type="match status" value="1"/>
</dbReference>
<dbReference type="InterPro" id="IPR017853">
    <property type="entry name" value="GH"/>
</dbReference>
<name>A0A1J5RK93_9ZZZZ</name>
<evidence type="ECO:0000256" key="5">
    <source>
        <dbReference type="ARBA" id="ARBA00022679"/>
    </source>
</evidence>
<proteinExistence type="inferred from homology"/>